<accession>D5SVL6</accession>
<dbReference type="Pfam" id="PF00535">
    <property type="entry name" value="Glycos_transf_2"/>
    <property type="match status" value="1"/>
</dbReference>
<dbReference type="HOGENOM" id="CLU_1026201_0_0_0"/>
<dbReference type="AlphaFoldDB" id="D5SVL6"/>
<gene>
    <name evidence="2" type="ordered locus">Plim_3563</name>
</gene>
<dbReference type="GO" id="GO:0016740">
    <property type="term" value="F:transferase activity"/>
    <property type="evidence" value="ECO:0007669"/>
    <property type="project" value="UniProtKB-KW"/>
</dbReference>
<evidence type="ECO:0000259" key="1">
    <source>
        <dbReference type="Pfam" id="PF00535"/>
    </source>
</evidence>
<name>D5SVL6_PLAL2</name>
<dbReference type="EMBL" id="CP001744">
    <property type="protein sequence ID" value="ADG69376.1"/>
    <property type="molecule type" value="Genomic_DNA"/>
</dbReference>
<dbReference type="CAZy" id="GT2">
    <property type="family name" value="Glycosyltransferase Family 2"/>
</dbReference>
<dbReference type="STRING" id="521674.Plim_3563"/>
<dbReference type="InterPro" id="IPR001173">
    <property type="entry name" value="Glyco_trans_2-like"/>
</dbReference>
<dbReference type="Gene3D" id="3.90.550.10">
    <property type="entry name" value="Spore Coat Polysaccharide Biosynthesis Protein SpsA, Chain A"/>
    <property type="match status" value="1"/>
</dbReference>
<reference evidence="2 3" key="1">
    <citation type="journal article" date="2010" name="Stand. Genomic Sci.">
        <title>Complete genome sequence of Planctomyces limnophilus type strain (Mu 290).</title>
        <authorList>
            <person name="Labutti K."/>
            <person name="Sikorski J."/>
            <person name="Schneider S."/>
            <person name="Nolan M."/>
            <person name="Lucas S."/>
            <person name="Glavina Del Rio T."/>
            <person name="Tice H."/>
            <person name="Cheng J.F."/>
            <person name="Goodwin L."/>
            <person name="Pitluck S."/>
            <person name="Liolios K."/>
            <person name="Ivanova N."/>
            <person name="Mavromatis K."/>
            <person name="Mikhailova N."/>
            <person name="Pati A."/>
            <person name="Chen A."/>
            <person name="Palaniappan K."/>
            <person name="Land M."/>
            <person name="Hauser L."/>
            <person name="Chang Y.J."/>
            <person name="Jeffries C.D."/>
            <person name="Tindall B.J."/>
            <person name="Rohde M."/>
            <person name="Goker M."/>
            <person name="Woyke T."/>
            <person name="Bristow J."/>
            <person name="Eisen J.A."/>
            <person name="Markowitz V."/>
            <person name="Hugenholtz P."/>
            <person name="Kyrpides N.C."/>
            <person name="Klenk H.P."/>
            <person name="Lapidus A."/>
        </authorList>
    </citation>
    <scope>NUCLEOTIDE SEQUENCE [LARGE SCALE GENOMIC DNA]</scope>
    <source>
        <strain evidence="3">ATCC 43296 / DSM 3776 / IFAM 1008 / 290</strain>
    </source>
</reference>
<dbReference type="SUPFAM" id="SSF53448">
    <property type="entry name" value="Nucleotide-diphospho-sugar transferases"/>
    <property type="match status" value="1"/>
</dbReference>
<dbReference type="SMR" id="D5SVL6"/>
<evidence type="ECO:0000313" key="3">
    <source>
        <dbReference type="Proteomes" id="UP000002220"/>
    </source>
</evidence>
<dbReference type="KEGG" id="plm:Plim_3563"/>
<dbReference type="PANTHER" id="PTHR43179">
    <property type="entry name" value="RHAMNOSYLTRANSFERASE WBBL"/>
    <property type="match status" value="1"/>
</dbReference>
<evidence type="ECO:0000313" key="2">
    <source>
        <dbReference type="EMBL" id="ADG69376.1"/>
    </source>
</evidence>
<dbReference type="OrthoDB" id="212063at2"/>
<dbReference type="InterPro" id="IPR029044">
    <property type="entry name" value="Nucleotide-diphossugar_trans"/>
</dbReference>
<dbReference type="PANTHER" id="PTHR43179:SF7">
    <property type="entry name" value="RHAMNOSYLTRANSFERASE WBBL"/>
    <property type="match status" value="1"/>
</dbReference>
<organism evidence="2 3">
    <name type="scientific">Planctopirus limnophila (strain ATCC 43296 / DSM 3776 / IFAM 1008 / Mu 290)</name>
    <name type="common">Planctomyces limnophilus</name>
    <dbReference type="NCBI Taxonomy" id="521674"/>
    <lineage>
        <taxon>Bacteria</taxon>
        <taxon>Pseudomonadati</taxon>
        <taxon>Planctomycetota</taxon>
        <taxon>Planctomycetia</taxon>
        <taxon>Planctomycetales</taxon>
        <taxon>Planctomycetaceae</taxon>
        <taxon>Planctopirus</taxon>
    </lineage>
</organism>
<protein>
    <submittedName>
        <fullName evidence="2">Glycosyl transferase family 2</fullName>
    </submittedName>
</protein>
<proteinExistence type="predicted"/>
<dbReference type="eggNOG" id="COG1216">
    <property type="taxonomic scope" value="Bacteria"/>
</dbReference>
<sequence length="271" mass="30242">MQHQRNAPPSCLPTSFPSCLSDLPLFQPSSLLRPPFMHNPLARQVTVVIPVYGSLDHLQKCLTSLLAWHHVPIVVIDDGNPPGTLQHFASMPGLKIIRQPHCGVTQAWNNGIAVVRTPLVILLNSDVITSGPWIDQILAPLQKSESPHFVPAQLTGAAWQSPTASASVGMPAQSLLAGWCLAFRKSLWHYLRHFDERFRHWYSDTDFQKRLLASSSADHTSTSPIRCIDTLPLSHALHASTRHLPARSQLYALDRTAYFQKWQPEGHRPCT</sequence>
<keyword evidence="3" id="KW-1185">Reference proteome</keyword>
<keyword evidence="2" id="KW-0808">Transferase</keyword>
<feature type="domain" description="Glycosyltransferase 2-like" evidence="1">
    <location>
        <begin position="46"/>
        <end position="145"/>
    </location>
</feature>
<dbReference type="Proteomes" id="UP000002220">
    <property type="component" value="Chromosome"/>
</dbReference>